<accession>A0ABD3NT12</accession>
<comment type="function">
    <text evidence="3">Removes the formyl group from the N-terminal Met of newly synthesized proteins.</text>
</comment>
<dbReference type="Proteomes" id="UP001530400">
    <property type="component" value="Unassembled WGS sequence"/>
</dbReference>
<dbReference type="GO" id="GO:0046872">
    <property type="term" value="F:metal ion binding"/>
    <property type="evidence" value="ECO:0007669"/>
    <property type="project" value="UniProtKB-KW"/>
</dbReference>
<comment type="caution">
    <text evidence="4">The sequence shown here is derived from an EMBL/GenBank/DDBJ whole genome shotgun (WGS) entry which is preliminary data.</text>
</comment>
<dbReference type="HAMAP" id="MF_00163">
    <property type="entry name" value="Pep_deformylase"/>
    <property type="match status" value="1"/>
</dbReference>
<dbReference type="Pfam" id="PF01327">
    <property type="entry name" value="Pep_deformylase"/>
    <property type="match status" value="1"/>
</dbReference>
<dbReference type="PANTHER" id="PTHR10458:SF22">
    <property type="entry name" value="PEPTIDE DEFORMYLASE"/>
    <property type="match status" value="1"/>
</dbReference>
<keyword evidence="3" id="KW-0479">Metal-binding</keyword>
<keyword evidence="3" id="KW-0648">Protein biosynthesis</keyword>
<organism evidence="4 5">
    <name type="scientific">Cyclotella atomus</name>
    <dbReference type="NCBI Taxonomy" id="382360"/>
    <lineage>
        <taxon>Eukaryota</taxon>
        <taxon>Sar</taxon>
        <taxon>Stramenopiles</taxon>
        <taxon>Ochrophyta</taxon>
        <taxon>Bacillariophyta</taxon>
        <taxon>Coscinodiscophyceae</taxon>
        <taxon>Thalassiosirophycidae</taxon>
        <taxon>Stephanodiscales</taxon>
        <taxon>Stephanodiscaceae</taxon>
        <taxon>Cyclotella</taxon>
    </lineage>
</organism>
<evidence type="ECO:0000256" key="3">
    <source>
        <dbReference type="RuleBase" id="RU362111"/>
    </source>
</evidence>
<evidence type="ECO:0000256" key="2">
    <source>
        <dbReference type="ARBA" id="ARBA00012175"/>
    </source>
</evidence>
<evidence type="ECO:0000313" key="4">
    <source>
        <dbReference type="EMBL" id="KAL3778432.1"/>
    </source>
</evidence>
<dbReference type="PANTHER" id="PTHR10458">
    <property type="entry name" value="PEPTIDE DEFORMYLASE"/>
    <property type="match status" value="1"/>
</dbReference>
<keyword evidence="5" id="KW-1185">Reference proteome</keyword>
<keyword evidence="3" id="KW-0378">Hydrolase</keyword>
<dbReference type="AlphaFoldDB" id="A0ABD3NT12"/>
<dbReference type="InterPro" id="IPR036821">
    <property type="entry name" value="Peptide_deformylase_sf"/>
</dbReference>
<dbReference type="EC" id="3.5.1.88" evidence="2 3"/>
<protein>
    <recommendedName>
        <fullName evidence="2 3">Peptide deformylase</fullName>
        <ecNumber evidence="2 3">3.5.1.88</ecNumber>
    </recommendedName>
</protein>
<proteinExistence type="inferred from homology"/>
<evidence type="ECO:0000313" key="5">
    <source>
        <dbReference type="Proteomes" id="UP001530400"/>
    </source>
</evidence>
<reference evidence="4 5" key="1">
    <citation type="submission" date="2024-10" db="EMBL/GenBank/DDBJ databases">
        <title>Updated reference genomes for cyclostephanoid diatoms.</title>
        <authorList>
            <person name="Roberts W.R."/>
            <person name="Alverson A.J."/>
        </authorList>
    </citation>
    <scope>NUCLEOTIDE SEQUENCE [LARGE SCALE GENOMIC DNA]</scope>
    <source>
        <strain evidence="4 5">AJA010-31</strain>
    </source>
</reference>
<dbReference type="EMBL" id="JALLPJ020000986">
    <property type="protein sequence ID" value="KAL3778432.1"/>
    <property type="molecule type" value="Genomic_DNA"/>
</dbReference>
<dbReference type="GO" id="GO:0006412">
    <property type="term" value="P:translation"/>
    <property type="evidence" value="ECO:0007669"/>
    <property type="project" value="UniProtKB-KW"/>
</dbReference>
<comment type="catalytic activity">
    <reaction evidence="3">
        <text>N-terminal N-formyl-L-methionyl-[peptide] + H2O = N-terminal L-methionyl-[peptide] + formate</text>
        <dbReference type="Rhea" id="RHEA:24420"/>
        <dbReference type="Rhea" id="RHEA-COMP:10639"/>
        <dbReference type="Rhea" id="RHEA-COMP:10640"/>
        <dbReference type="ChEBI" id="CHEBI:15377"/>
        <dbReference type="ChEBI" id="CHEBI:15740"/>
        <dbReference type="ChEBI" id="CHEBI:49298"/>
        <dbReference type="ChEBI" id="CHEBI:64731"/>
        <dbReference type="EC" id="3.5.1.88"/>
    </reaction>
</comment>
<evidence type="ECO:0000256" key="1">
    <source>
        <dbReference type="ARBA" id="ARBA00010759"/>
    </source>
</evidence>
<dbReference type="Gene3D" id="3.90.45.10">
    <property type="entry name" value="Peptide deformylase"/>
    <property type="match status" value="1"/>
</dbReference>
<sequence length="538" mass="59420">MDPSILSPVTIHRPSTAAAHLPSAHPSCLLANASLALSPCLLMILLTPLIFQTASTHAFEFFVHQSRTNSATRCRSYRSSIEDKSNDTPVDPRRRHLLEIAASSSIITNSASSNAATKQISNPSPLLPIDGIHDVRLRNYYNPSLPSWHGSSLKLLSLESAAKVLSDQHVSDPTLPMGRWPDPALRRAASPIPPSVFQSTNHEHLVQLQSVASALKNTARKEGAVGLAAQQCGVDVSLIFIDGVREKHPLVNVNAGKTIHAEGTSDSRNNNQDGIFLVNPRIIQRSPESEMLVWTEECLVLPPEFRATLLRDASVTIEYETLLGTDDDGITKQITLSGELARCAQHEMDHDRGVLIVDHVSLAELLSINDDDFMARIENADGLHEMRIRRAYERYVSDSVLLSPTVKDLPLAFESYHDIQSRITEVEYNFVHEEAALSWFARPVYAIDDLQPSVPKDANKTNEYQSNSIKKSEQTECDASCLEERRAKIEMRRAMMQQSRSSTNRGDVLKLSEQRAALYGTSYGGLPSKACSNPGFCP</sequence>
<dbReference type="InterPro" id="IPR023635">
    <property type="entry name" value="Peptide_deformylase"/>
</dbReference>
<dbReference type="PRINTS" id="PR01576">
    <property type="entry name" value="PDEFORMYLASE"/>
</dbReference>
<gene>
    <name evidence="4" type="ORF">ACHAWO_002833</name>
</gene>
<dbReference type="GO" id="GO:0042586">
    <property type="term" value="F:peptide deformylase activity"/>
    <property type="evidence" value="ECO:0007669"/>
    <property type="project" value="UniProtKB-EC"/>
</dbReference>
<name>A0ABD3NT12_9STRA</name>
<comment type="similarity">
    <text evidence="1 3">Belongs to the polypeptide deformylase family.</text>
</comment>
<dbReference type="SUPFAM" id="SSF56420">
    <property type="entry name" value="Peptide deformylase"/>
    <property type="match status" value="1"/>
</dbReference>